<evidence type="ECO:0000313" key="1">
    <source>
        <dbReference type="EMBL" id="MUG68392.1"/>
    </source>
</evidence>
<organism evidence="1 2">
    <name type="scientific">Paenibacillus campinasensis</name>
    <dbReference type="NCBI Taxonomy" id="66347"/>
    <lineage>
        <taxon>Bacteria</taxon>
        <taxon>Bacillati</taxon>
        <taxon>Bacillota</taxon>
        <taxon>Bacilli</taxon>
        <taxon>Bacillales</taxon>
        <taxon>Paenibacillaceae</taxon>
        <taxon>Paenibacillus</taxon>
    </lineage>
</organism>
<dbReference type="EMBL" id="WOAA01000026">
    <property type="protein sequence ID" value="MUG68392.1"/>
    <property type="molecule type" value="Genomic_DNA"/>
</dbReference>
<comment type="caution">
    <text evidence="1">The sequence shown here is derived from an EMBL/GenBank/DDBJ whole genome shotgun (WGS) entry which is preliminary data.</text>
</comment>
<proteinExistence type="predicted"/>
<reference evidence="1 2" key="1">
    <citation type="submission" date="2019-11" db="EMBL/GenBank/DDBJ databases">
        <title>Draft genome sequences of five Paenibacillus species of dairy origin.</title>
        <authorList>
            <person name="Olajide A.M."/>
            <person name="Chen S."/>
            <person name="Lapointe G."/>
        </authorList>
    </citation>
    <scope>NUCLEOTIDE SEQUENCE [LARGE SCALE GENOMIC DNA]</scope>
    <source>
        <strain evidence="1 2">3CS1</strain>
    </source>
</reference>
<keyword evidence="2" id="KW-1185">Reference proteome</keyword>
<protein>
    <submittedName>
        <fullName evidence="1">Uncharacterized protein</fullName>
    </submittedName>
</protein>
<accession>A0ABW9T681</accession>
<dbReference type="RefSeq" id="WP_155618882.1">
    <property type="nucleotide sequence ID" value="NZ_WOAA01000026.1"/>
</dbReference>
<name>A0ABW9T681_9BACL</name>
<gene>
    <name evidence="1" type="ORF">GNP94_20680</name>
</gene>
<dbReference type="Proteomes" id="UP000435177">
    <property type="component" value="Unassembled WGS sequence"/>
</dbReference>
<evidence type="ECO:0000313" key="2">
    <source>
        <dbReference type="Proteomes" id="UP000435177"/>
    </source>
</evidence>
<sequence>MIPKVRSVESLILTNQSSEKFAVRFRKIIFHKDAQFLILQREEEHYVMKIKSCNGTVKLIESTKEEFDELVGILREGYEKTSSAPDLTEEFWVVGISFNKVENNNGRSSEFMISGDKPIDILPYIVQTGAEHVFFSE</sequence>